<evidence type="ECO:0000259" key="3">
    <source>
        <dbReference type="PROSITE" id="PS50041"/>
    </source>
</evidence>
<dbReference type="PROSITE" id="PS50041">
    <property type="entry name" value="C_TYPE_LECTIN_2"/>
    <property type="match status" value="1"/>
</dbReference>
<evidence type="ECO:0000256" key="1">
    <source>
        <dbReference type="ARBA" id="ARBA00022734"/>
    </source>
</evidence>
<name>A0ABM4XA38_VULVU</name>
<keyword evidence="2" id="KW-1015">Disulfide bond</keyword>
<dbReference type="SUPFAM" id="SSF56436">
    <property type="entry name" value="C-type lectin-like"/>
    <property type="match status" value="1"/>
</dbReference>
<dbReference type="RefSeq" id="XP_072574904.1">
    <property type="nucleotide sequence ID" value="XM_072718803.1"/>
</dbReference>
<protein>
    <submittedName>
        <fullName evidence="5">LOW QUALITY PROTEIN: C-type lectin domain family 4 member A-like</fullName>
    </submittedName>
</protein>
<feature type="domain" description="C-type lectin" evidence="3">
    <location>
        <begin position="60"/>
        <end position="196"/>
    </location>
</feature>
<dbReference type="GeneID" id="112917511"/>
<dbReference type="InterPro" id="IPR016187">
    <property type="entry name" value="CTDL_fold"/>
</dbReference>
<sequence>MRKEKIHFLKGEFFFQKYSHLVKEKKTTKELTYTALECMKENLTMEEKDWSCCPKDWKSFSSNCYFISTTPRNWPESERNSSEMKADLLVINTKDEQQPQQTEPSIVLTSDVFDPALVYPERTEAPGKGPKPGYIYYAYYIGLSDPKVKRDYVTFWHSGEPSNLDEHCVMLHFHYFSRQWGWNDVPCNGHHKLLCKMKEIYL</sequence>
<dbReference type="InterPro" id="IPR018378">
    <property type="entry name" value="C-type_lectin_CS"/>
</dbReference>
<evidence type="ECO:0000313" key="5">
    <source>
        <dbReference type="RefSeq" id="XP_072574904.1"/>
    </source>
</evidence>
<dbReference type="InterPro" id="IPR016186">
    <property type="entry name" value="C-type_lectin-like/link_sf"/>
</dbReference>
<keyword evidence="4" id="KW-1185">Reference proteome</keyword>
<reference evidence="5" key="1">
    <citation type="submission" date="2025-08" db="UniProtKB">
        <authorList>
            <consortium name="RefSeq"/>
        </authorList>
    </citation>
    <scope>IDENTIFICATION</scope>
    <source>
        <tissue evidence="5">Cell line</tissue>
    </source>
</reference>
<gene>
    <name evidence="5" type="primary">LOC112917511</name>
</gene>
<evidence type="ECO:0000256" key="2">
    <source>
        <dbReference type="ARBA" id="ARBA00023157"/>
    </source>
</evidence>
<evidence type="ECO:0000313" key="4">
    <source>
        <dbReference type="Proteomes" id="UP001652641"/>
    </source>
</evidence>
<dbReference type="InterPro" id="IPR001304">
    <property type="entry name" value="C-type_lectin-like"/>
</dbReference>
<dbReference type="Proteomes" id="UP001652641">
    <property type="component" value="Chromosome 8"/>
</dbReference>
<dbReference type="PANTHER" id="PTHR22803">
    <property type="entry name" value="MANNOSE, PHOSPHOLIPASE, LECTIN RECEPTOR RELATED"/>
    <property type="match status" value="1"/>
</dbReference>
<organism evidence="4 5">
    <name type="scientific">Vulpes vulpes</name>
    <name type="common">Red fox</name>
    <dbReference type="NCBI Taxonomy" id="9627"/>
    <lineage>
        <taxon>Eukaryota</taxon>
        <taxon>Metazoa</taxon>
        <taxon>Chordata</taxon>
        <taxon>Craniata</taxon>
        <taxon>Vertebrata</taxon>
        <taxon>Euteleostomi</taxon>
        <taxon>Mammalia</taxon>
        <taxon>Eutheria</taxon>
        <taxon>Laurasiatheria</taxon>
        <taxon>Carnivora</taxon>
        <taxon>Caniformia</taxon>
        <taxon>Canidae</taxon>
        <taxon>Vulpes</taxon>
    </lineage>
</organism>
<dbReference type="SMART" id="SM00034">
    <property type="entry name" value="CLECT"/>
    <property type="match status" value="1"/>
</dbReference>
<keyword evidence="1" id="KW-0430">Lectin</keyword>
<proteinExistence type="predicted"/>
<dbReference type="Gene3D" id="3.10.100.10">
    <property type="entry name" value="Mannose-Binding Protein A, subunit A"/>
    <property type="match status" value="1"/>
</dbReference>
<dbReference type="InterPro" id="IPR050111">
    <property type="entry name" value="C-type_lectin/snaclec_domain"/>
</dbReference>
<accession>A0ABM4XA38</accession>
<dbReference type="PROSITE" id="PS00615">
    <property type="entry name" value="C_TYPE_LECTIN_1"/>
    <property type="match status" value="1"/>
</dbReference>